<dbReference type="AlphaFoldDB" id="A0A9W8XHD4"/>
<evidence type="ECO:0000313" key="2">
    <source>
        <dbReference type="EMBL" id="KAJ4349426.1"/>
    </source>
</evidence>
<feature type="region of interest" description="Disordered" evidence="1">
    <location>
        <begin position="120"/>
        <end position="141"/>
    </location>
</feature>
<dbReference type="OrthoDB" id="5397701at2759"/>
<proteinExistence type="predicted"/>
<accession>A0A9W8XHD4</accession>
<gene>
    <name evidence="2" type="ORF">N0V89_008041</name>
</gene>
<dbReference type="GeneID" id="80911571"/>
<keyword evidence="3" id="KW-1185">Reference proteome</keyword>
<reference evidence="2" key="1">
    <citation type="submission" date="2022-10" db="EMBL/GenBank/DDBJ databases">
        <title>Tapping the CABI collections for fungal endophytes: first genome assemblies for Collariella, Neodidymelliopsis, Ascochyta clinopodiicola, Didymella pomorum, Didymosphaeria variabile, Neocosmospora piperis and Neocucurbitaria cava.</title>
        <authorList>
            <person name="Hill R."/>
        </authorList>
    </citation>
    <scope>NUCLEOTIDE SEQUENCE</scope>
    <source>
        <strain evidence="2">IMI 356815</strain>
    </source>
</reference>
<dbReference type="RefSeq" id="XP_056068356.1">
    <property type="nucleotide sequence ID" value="XM_056216800.1"/>
</dbReference>
<organism evidence="2 3">
    <name type="scientific">Didymosphaeria variabile</name>
    <dbReference type="NCBI Taxonomy" id="1932322"/>
    <lineage>
        <taxon>Eukaryota</taxon>
        <taxon>Fungi</taxon>
        <taxon>Dikarya</taxon>
        <taxon>Ascomycota</taxon>
        <taxon>Pezizomycotina</taxon>
        <taxon>Dothideomycetes</taxon>
        <taxon>Pleosporomycetidae</taxon>
        <taxon>Pleosporales</taxon>
        <taxon>Massarineae</taxon>
        <taxon>Didymosphaeriaceae</taxon>
        <taxon>Didymosphaeria</taxon>
    </lineage>
</organism>
<dbReference type="PANTHER" id="PTHR37331">
    <property type="entry name" value="YALI0F11671P"/>
    <property type="match status" value="1"/>
</dbReference>
<comment type="caution">
    <text evidence="2">The sequence shown here is derived from an EMBL/GenBank/DDBJ whole genome shotgun (WGS) entry which is preliminary data.</text>
</comment>
<dbReference type="EMBL" id="JAPEUX010000006">
    <property type="protein sequence ID" value="KAJ4349426.1"/>
    <property type="molecule type" value="Genomic_DNA"/>
</dbReference>
<evidence type="ECO:0000256" key="1">
    <source>
        <dbReference type="SAM" id="MobiDB-lite"/>
    </source>
</evidence>
<dbReference type="PANTHER" id="PTHR37331:SF1">
    <property type="entry name" value="YALI0F11671P"/>
    <property type="match status" value="1"/>
</dbReference>
<name>A0A9W8XHD4_9PLEO</name>
<dbReference type="Proteomes" id="UP001140513">
    <property type="component" value="Unassembled WGS sequence"/>
</dbReference>
<evidence type="ECO:0000313" key="3">
    <source>
        <dbReference type="Proteomes" id="UP001140513"/>
    </source>
</evidence>
<sequence>MFYRPAFRSVRLSASATPTLRLRASRALSTLPSNPHVYVFKHPLDSSRSVLTLLPTQPPNVDLSLGTTTSVPPVPDSFSENRHFHPILQSVLATHAVDDPSVKQQAAAFAGPGGFNLGSNKGGGDGAGGANRQAGMGGANKGGWIHVSDERNPPDWGRIAWPEDIFGSVEVDGNGSLVGNWQNSGTYRIVTREGILGLTPYLREKLVQRLKELESEIKQRD</sequence>
<protein>
    <submittedName>
        <fullName evidence="2">Uncharacterized protein</fullName>
    </submittedName>
</protein>